<dbReference type="GeneID" id="89924615"/>
<accession>A0AAV9PHV3</accession>
<comment type="caution">
    <text evidence="2">The sequence shown here is derived from an EMBL/GenBank/DDBJ whole genome shotgun (WGS) entry which is preliminary data.</text>
</comment>
<evidence type="ECO:0000313" key="2">
    <source>
        <dbReference type="EMBL" id="KAK5173146.1"/>
    </source>
</evidence>
<evidence type="ECO:0000313" key="3">
    <source>
        <dbReference type="Proteomes" id="UP001337655"/>
    </source>
</evidence>
<evidence type="ECO:0008006" key="4">
    <source>
        <dbReference type="Google" id="ProtNLM"/>
    </source>
</evidence>
<organism evidence="2 3">
    <name type="scientific">Saxophila tyrrhenica</name>
    <dbReference type="NCBI Taxonomy" id="1690608"/>
    <lineage>
        <taxon>Eukaryota</taxon>
        <taxon>Fungi</taxon>
        <taxon>Dikarya</taxon>
        <taxon>Ascomycota</taxon>
        <taxon>Pezizomycotina</taxon>
        <taxon>Dothideomycetes</taxon>
        <taxon>Dothideomycetidae</taxon>
        <taxon>Mycosphaerellales</taxon>
        <taxon>Extremaceae</taxon>
        <taxon>Saxophila</taxon>
    </lineage>
</organism>
<proteinExistence type="predicted"/>
<feature type="signal peptide" evidence="1">
    <location>
        <begin position="1"/>
        <end position="19"/>
    </location>
</feature>
<gene>
    <name evidence="2" type="ORF">LTR77_003268</name>
</gene>
<name>A0AAV9PHV3_9PEZI</name>
<reference evidence="2 3" key="1">
    <citation type="submission" date="2023-08" db="EMBL/GenBank/DDBJ databases">
        <title>Black Yeasts Isolated from many extreme environments.</title>
        <authorList>
            <person name="Coleine C."/>
            <person name="Stajich J.E."/>
            <person name="Selbmann L."/>
        </authorList>
    </citation>
    <scope>NUCLEOTIDE SEQUENCE [LARGE SCALE GENOMIC DNA]</scope>
    <source>
        <strain evidence="2 3">CCFEE 5935</strain>
    </source>
</reference>
<dbReference type="RefSeq" id="XP_064661864.1">
    <property type="nucleotide sequence ID" value="XM_064800525.1"/>
</dbReference>
<dbReference type="AlphaFoldDB" id="A0AAV9PHV3"/>
<dbReference type="EMBL" id="JAVRRT010000004">
    <property type="protein sequence ID" value="KAK5173146.1"/>
    <property type="molecule type" value="Genomic_DNA"/>
</dbReference>
<protein>
    <recommendedName>
        <fullName evidence="4">AA1-like domain-containing protein</fullName>
    </recommendedName>
</protein>
<feature type="chain" id="PRO_5043676146" description="AA1-like domain-containing protein" evidence="1">
    <location>
        <begin position="20"/>
        <end position="158"/>
    </location>
</feature>
<sequence length="158" mass="17328">MQLLTFTTAAGLLLTSALAAPLEAAASSLSWSVTDYSFTRDDNRHYHYSFNVQGDGKVDETPPFTATCSGTQQPGYQECETYIWQPTMPGTFKISANVNVVANPNDPSKKVPRVFIKTHWVNEGQCSYTDIGRYDAPAVLDSFYFSPVSHVKGEGCVS</sequence>
<evidence type="ECO:0000256" key="1">
    <source>
        <dbReference type="SAM" id="SignalP"/>
    </source>
</evidence>
<keyword evidence="1" id="KW-0732">Signal</keyword>
<dbReference type="Proteomes" id="UP001337655">
    <property type="component" value="Unassembled WGS sequence"/>
</dbReference>
<keyword evidence="3" id="KW-1185">Reference proteome</keyword>